<dbReference type="OrthoDB" id="3222at2759"/>
<dbReference type="PANTHER" id="PTHR43829">
    <property type="entry name" value="AQUAPORIN OR AQUAGLYCEROPORIN RELATED"/>
    <property type="match status" value="1"/>
</dbReference>
<accession>E4XNS5</accession>
<dbReference type="PANTHER" id="PTHR43829:SF9">
    <property type="entry name" value="AQUAPORIN-9"/>
    <property type="match status" value="1"/>
</dbReference>
<evidence type="ECO:0000256" key="2">
    <source>
        <dbReference type="ARBA" id="ARBA00006175"/>
    </source>
</evidence>
<evidence type="ECO:0000256" key="7">
    <source>
        <dbReference type="ARBA" id="ARBA00033993"/>
    </source>
</evidence>
<comment type="catalytic activity">
    <reaction evidence="8">
        <text>H2O(in) = H2O(out)</text>
        <dbReference type="Rhea" id="RHEA:29667"/>
        <dbReference type="ChEBI" id="CHEBI:15377"/>
    </reaction>
</comment>
<comment type="subcellular location">
    <subcellularLocation>
        <location evidence="1">Membrane</location>
        <topology evidence="1">Multi-pass membrane protein</topology>
    </subcellularLocation>
</comment>
<dbReference type="InParanoid" id="E4XNS5"/>
<name>E4XNS5_OIKDI</name>
<dbReference type="InterPro" id="IPR050363">
    <property type="entry name" value="MIP/Aquaporin"/>
</dbReference>
<dbReference type="InterPro" id="IPR000425">
    <property type="entry name" value="MIP"/>
</dbReference>
<dbReference type="GO" id="GO:0005886">
    <property type="term" value="C:plasma membrane"/>
    <property type="evidence" value="ECO:0007669"/>
    <property type="project" value="TreeGrafter"/>
</dbReference>
<dbReference type="AlphaFoldDB" id="E4XNS5"/>
<dbReference type="FunCoup" id="E4XNS5">
    <property type="interactions" value="2"/>
</dbReference>
<dbReference type="SUPFAM" id="SSF81338">
    <property type="entry name" value="Aquaporin-like"/>
    <property type="match status" value="1"/>
</dbReference>
<dbReference type="InterPro" id="IPR022357">
    <property type="entry name" value="MIP_CS"/>
</dbReference>
<dbReference type="Pfam" id="PF00230">
    <property type="entry name" value="MIP"/>
    <property type="match status" value="1"/>
</dbReference>
<proteinExistence type="inferred from homology"/>
<evidence type="ECO:0000256" key="8">
    <source>
        <dbReference type="ARBA" id="ARBA00034651"/>
    </source>
</evidence>
<sequence>MANTSLNSSSSTPFEKSKLRRIFGTQNNILRIALAEFLGTFILCLIGLGAVHEAQVSQTGTLGVCLAFGFAVAFGVYASAGVSGGHINPAVTMAMFTLGKLASRSIHELFCCLRCVLRPRSASCRNAKFYRQVFIELAGFKLIPETNLARLYVTAPSGAYDVNMGSLFFDQIIGTWILITVIFTVIDAQNVNPGGLAPLLIGMAAAVSGLAYGANGGGAINPARDFGPRLFATIFYPGDETLWDGFFTVPLFGPLIGGALGALTYQLSIAAHWPYNAAPSKERDDVSL</sequence>
<evidence type="ECO:0000256" key="10">
    <source>
        <dbReference type="RuleBase" id="RU000477"/>
    </source>
</evidence>
<keyword evidence="4 10" id="KW-0812">Transmembrane</keyword>
<dbReference type="Gene3D" id="1.20.1080.10">
    <property type="entry name" value="Glycerol uptake facilitator protein"/>
    <property type="match status" value="2"/>
</dbReference>
<evidence type="ECO:0000256" key="4">
    <source>
        <dbReference type="ARBA" id="ARBA00022692"/>
    </source>
</evidence>
<evidence type="ECO:0000256" key="5">
    <source>
        <dbReference type="ARBA" id="ARBA00022989"/>
    </source>
</evidence>
<reference evidence="12" key="1">
    <citation type="journal article" date="2010" name="Science">
        <title>Plasticity of animal genome architecture unmasked by rapid evolution of a pelagic tunicate.</title>
        <authorList>
            <person name="Denoeud F."/>
            <person name="Henriet S."/>
            <person name="Mungpakdee S."/>
            <person name="Aury J.M."/>
            <person name="Da Silva C."/>
            <person name="Brinkmann H."/>
            <person name="Mikhaleva J."/>
            <person name="Olsen L.C."/>
            <person name="Jubin C."/>
            <person name="Canestro C."/>
            <person name="Bouquet J.M."/>
            <person name="Danks G."/>
            <person name="Poulain J."/>
            <person name="Campsteijn C."/>
            <person name="Adamski M."/>
            <person name="Cross I."/>
            <person name="Yadetie F."/>
            <person name="Muffato M."/>
            <person name="Louis A."/>
            <person name="Butcher S."/>
            <person name="Tsagkogeorga G."/>
            <person name="Konrad A."/>
            <person name="Singh S."/>
            <person name="Jensen M.F."/>
            <person name="Cong E.H."/>
            <person name="Eikeseth-Otteraa H."/>
            <person name="Noel B."/>
            <person name="Anthouard V."/>
            <person name="Porcel B.M."/>
            <person name="Kachouri-Lafond R."/>
            <person name="Nishino A."/>
            <person name="Ugolini M."/>
            <person name="Chourrout P."/>
            <person name="Nishida H."/>
            <person name="Aasland R."/>
            <person name="Huzurbazar S."/>
            <person name="Westhof E."/>
            <person name="Delsuc F."/>
            <person name="Lehrach H."/>
            <person name="Reinhardt R."/>
            <person name="Weissenbach J."/>
            <person name="Roy S.W."/>
            <person name="Artiguenave F."/>
            <person name="Postlethwait J.H."/>
            <person name="Manak J.R."/>
            <person name="Thompson E.M."/>
            <person name="Jaillon O."/>
            <person name="Du Pasquier L."/>
            <person name="Boudinot P."/>
            <person name="Liberles D.A."/>
            <person name="Volff J.N."/>
            <person name="Philippe H."/>
            <person name="Lenhard B."/>
            <person name="Roest Crollius H."/>
            <person name="Wincker P."/>
            <person name="Chourrout D."/>
        </authorList>
    </citation>
    <scope>NUCLEOTIDE SEQUENCE [LARGE SCALE GENOMIC DNA]</scope>
</reference>
<dbReference type="InterPro" id="IPR023271">
    <property type="entry name" value="Aquaporin-like"/>
</dbReference>
<gene>
    <name evidence="12" type="ORF">GSOID_T00016677001</name>
</gene>
<feature type="transmembrane region" description="Helical" evidence="11">
    <location>
        <begin position="60"/>
        <end position="80"/>
    </location>
</feature>
<dbReference type="PRINTS" id="PR00783">
    <property type="entry name" value="MINTRINSICP"/>
</dbReference>
<feature type="transmembrane region" description="Helical" evidence="11">
    <location>
        <begin position="195"/>
        <end position="214"/>
    </location>
</feature>
<feature type="transmembrane region" description="Helical" evidence="11">
    <location>
        <begin position="28"/>
        <end position="48"/>
    </location>
</feature>
<evidence type="ECO:0000256" key="3">
    <source>
        <dbReference type="ARBA" id="ARBA00022448"/>
    </source>
</evidence>
<keyword evidence="6 11" id="KW-0472">Membrane</keyword>
<dbReference type="EMBL" id="FN653086">
    <property type="protein sequence ID" value="CBY11513.1"/>
    <property type="molecule type" value="Genomic_DNA"/>
</dbReference>
<evidence type="ECO:0000313" key="13">
    <source>
        <dbReference type="Proteomes" id="UP000001307"/>
    </source>
</evidence>
<organism evidence="12">
    <name type="scientific">Oikopleura dioica</name>
    <name type="common">Tunicate</name>
    <dbReference type="NCBI Taxonomy" id="34765"/>
    <lineage>
        <taxon>Eukaryota</taxon>
        <taxon>Metazoa</taxon>
        <taxon>Chordata</taxon>
        <taxon>Tunicata</taxon>
        <taxon>Appendicularia</taxon>
        <taxon>Copelata</taxon>
        <taxon>Oikopleuridae</taxon>
        <taxon>Oikopleura</taxon>
    </lineage>
</organism>
<dbReference type="GO" id="GO:0015254">
    <property type="term" value="F:glycerol channel activity"/>
    <property type="evidence" value="ECO:0007669"/>
    <property type="project" value="TreeGrafter"/>
</dbReference>
<evidence type="ECO:0000256" key="1">
    <source>
        <dbReference type="ARBA" id="ARBA00004141"/>
    </source>
</evidence>
<dbReference type="PROSITE" id="PS00221">
    <property type="entry name" value="MIP"/>
    <property type="match status" value="1"/>
</dbReference>
<dbReference type="Proteomes" id="UP000001307">
    <property type="component" value="Unassembled WGS sequence"/>
</dbReference>
<evidence type="ECO:0000256" key="6">
    <source>
        <dbReference type="ARBA" id="ARBA00023136"/>
    </source>
</evidence>
<evidence type="ECO:0000256" key="11">
    <source>
        <dbReference type="SAM" id="Phobius"/>
    </source>
</evidence>
<evidence type="ECO:0000313" key="12">
    <source>
        <dbReference type="EMBL" id="CBY11513.1"/>
    </source>
</evidence>
<evidence type="ECO:0008006" key="14">
    <source>
        <dbReference type="Google" id="ProtNLM"/>
    </source>
</evidence>
<keyword evidence="3 10" id="KW-0813">Transport</keyword>
<evidence type="ECO:0000256" key="9">
    <source>
        <dbReference type="ARBA" id="ARBA00049405"/>
    </source>
</evidence>
<comment type="similarity">
    <text evidence="2 10">Belongs to the MIP/aquaporin (TC 1.A.8) family.</text>
</comment>
<feature type="transmembrane region" description="Helical" evidence="11">
    <location>
        <begin position="167"/>
        <end position="189"/>
    </location>
</feature>
<comment type="catalytic activity">
    <reaction evidence="9">
        <text>glycerol(in) = glycerol(out)</text>
        <dbReference type="Rhea" id="RHEA:29675"/>
        <dbReference type="ChEBI" id="CHEBI:17754"/>
    </reaction>
</comment>
<protein>
    <recommendedName>
        <fullName evidence="14">Aquaporin</fullName>
    </recommendedName>
</protein>
<comment type="catalytic activity">
    <reaction evidence="7">
        <text>urea(in) = urea(out)</text>
        <dbReference type="Rhea" id="RHEA:32799"/>
        <dbReference type="ChEBI" id="CHEBI:16199"/>
    </reaction>
</comment>
<keyword evidence="13" id="KW-1185">Reference proteome</keyword>
<keyword evidence="5 11" id="KW-1133">Transmembrane helix</keyword>